<dbReference type="Pfam" id="PF01075">
    <property type="entry name" value="Glyco_transf_9"/>
    <property type="match status" value="2"/>
</dbReference>
<dbReference type="Proteomes" id="UP000516093">
    <property type="component" value="Chromosome"/>
</dbReference>
<dbReference type="GO" id="GO:0009244">
    <property type="term" value="P:lipopolysaccharide core region biosynthetic process"/>
    <property type="evidence" value="ECO:0007669"/>
    <property type="project" value="TreeGrafter"/>
</dbReference>
<dbReference type="CDD" id="cd03789">
    <property type="entry name" value="GT9_LPS_heptosyltransferase"/>
    <property type="match status" value="1"/>
</dbReference>
<sequence>MKILVLRFSSIGDIVLTTPVVRALKQQLAGAQVHFCTKPSYRSIIEPNPYVDKAHYLTGSLTELVNELKAERFDYIIDLHNNLRTRLLKLRLGVPASSFDKLNVRKWLLVNLKINTMPQLHIVDRYLAAASPLGVRNDGQGLDYFIPAKDEVNLNMLPAGFQRGYVAFAIGAQHATKRLPVDRIIELCGLLRRPVVLLGGPEDETTGHVVGLAFAKQAAVSPPLARKVPDSPYYFPSEPSTVTAPTTIIYNACGHYSLNQSASLVKQAQLVVSHDTGLMHIAAAFKKEIFSVWGNTVPEFGMYPYRTEFRILERPGLSCRPCSKIGYEKCPLGHFKCMREIQFDLDLPPPTMAADSRLPART</sequence>
<gene>
    <name evidence="3" type="ORF">H9L05_11450</name>
</gene>
<dbReference type="InterPro" id="IPR002201">
    <property type="entry name" value="Glyco_trans_9"/>
</dbReference>
<dbReference type="GO" id="GO:0008713">
    <property type="term" value="F:ADP-heptose-lipopolysaccharide heptosyltransferase activity"/>
    <property type="evidence" value="ECO:0007669"/>
    <property type="project" value="TreeGrafter"/>
</dbReference>
<protein>
    <submittedName>
        <fullName evidence="3">Glycosyltransferase family 9 protein</fullName>
    </submittedName>
</protein>
<evidence type="ECO:0000256" key="2">
    <source>
        <dbReference type="ARBA" id="ARBA00022679"/>
    </source>
</evidence>
<keyword evidence="1" id="KW-0328">Glycosyltransferase</keyword>
<dbReference type="AlphaFoldDB" id="A0A7H0GR88"/>
<dbReference type="PANTHER" id="PTHR30160:SF1">
    <property type="entry name" value="LIPOPOLYSACCHARIDE 1,2-N-ACETYLGLUCOSAMINETRANSFERASE-RELATED"/>
    <property type="match status" value="1"/>
</dbReference>
<dbReference type="EMBL" id="CP060784">
    <property type="protein sequence ID" value="QNP50804.1"/>
    <property type="molecule type" value="Genomic_DNA"/>
</dbReference>
<proteinExistence type="predicted"/>
<dbReference type="Gene3D" id="3.40.50.2000">
    <property type="entry name" value="Glycogen Phosphorylase B"/>
    <property type="match status" value="2"/>
</dbReference>
<keyword evidence="4" id="KW-1185">Reference proteome</keyword>
<name>A0A7H0GR88_9BACT</name>
<dbReference type="GO" id="GO:0005829">
    <property type="term" value="C:cytosol"/>
    <property type="evidence" value="ECO:0007669"/>
    <property type="project" value="TreeGrafter"/>
</dbReference>
<accession>A0A7H0GR88</accession>
<evidence type="ECO:0000313" key="4">
    <source>
        <dbReference type="Proteomes" id="UP000516093"/>
    </source>
</evidence>
<evidence type="ECO:0000256" key="1">
    <source>
        <dbReference type="ARBA" id="ARBA00022676"/>
    </source>
</evidence>
<dbReference type="InterPro" id="IPR051199">
    <property type="entry name" value="LPS_LOS_Heptosyltrfase"/>
</dbReference>
<organism evidence="3 4">
    <name type="scientific">Hymenobacter qilianensis</name>
    <dbReference type="NCBI Taxonomy" id="1385715"/>
    <lineage>
        <taxon>Bacteria</taxon>
        <taxon>Pseudomonadati</taxon>
        <taxon>Bacteroidota</taxon>
        <taxon>Cytophagia</taxon>
        <taxon>Cytophagales</taxon>
        <taxon>Hymenobacteraceae</taxon>
        <taxon>Hymenobacter</taxon>
    </lineage>
</organism>
<dbReference type="PANTHER" id="PTHR30160">
    <property type="entry name" value="TETRAACYLDISACCHARIDE 4'-KINASE-RELATED"/>
    <property type="match status" value="1"/>
</dbReference>
<keyword evidence="2 3" id="KW-0808">Transferase</keyword>
<dbReference type="SUPFAM" id="SSF53756">
    <property type="entry name" value="UDP-Glycosyltransferase/glycogen phosphorylase"/>
    <property type="match status" value="2"/>
</dbReference>
<dbReference type="RefSeq" id="WP_187731120.1">
    <property type="nucleotide sequence ID" value="NZ_CP060784.1"/>
</dbReference>
<evidence type="ECO:0000313" key="3">
    <source>
        <dbReference type="EMBL" id="QNP50804.1"/>
    </source>
</evidence>
<dbReference type="KEGG" id="hqi:H9L05_11450"/>
<reference evidence="3 4" key="1">
    <citation type="submission" date="2020-08" db="EMBL/GenBank/DDBJ databases">
        <title>Genome sequence of Hymenobacter qilianensis JCM 19763T.</title>
        <authorList>
            <person name="Hyun D.-W."/>
            <person name="Bae J.-W."/>
        </authorList>
    </citation>
    <scope>NUCLEOTIDE SEQUENCE [LARGE SCALE GENOMIC DNA]</scope>
    <source>
        <strain evidence="3 4">JCM 19763</strain>
    </source>
</reference>